<evidence type="ECO:0000256" key="5">
    <source>
        <dbReference type="ARBA" id="ARBA00022989"/>
    </source>
</evidence>
<dbReference type="RefSeq" id="WP_307261772.1">
    <property type="nucleotide sequence ID" value="NZ_JAUSVL010000001.1"/>
</dbReference>
<keyword evidence="3 7" id="KW-0808">Transferase</keyword>
<name>A0AAE4AP42_9BACT</name>
<reference evidence="8" key="1">
    <citation type="submission" date="2023-07" db="EMBL/GenBank/DDBJ databases">
        <title>Genomic Encyclopedia of Type Strains, Phase IV (KMG-IV): sequencing the most valuable type-strain genomes for metagenomic binning, comparative biology and taxonomic classification.</title>
        <authorList>
            <person name="Goeker M."/>
        </authorList>
    </citation>
    <scope>NUCLEOTIDE SEQUENCE</scope>
    <source>
        <strain evidence="8">DSM 24202</strain>
    </source>
</reference>
<comment type="caution">
    <text evidence="8">The sequence shown here is derived from an EMBL/GenBank/DDBJ whole genome shotgun (WGS) entry which is preliminary data.</text>
</comment>
<dbReference type="Pfam" id="PF01790">
    <property type="entry name" value="LGT"/>
    <property type="match status" value="1"/>
</dbReference>
<evidence type="ECO:0000256" key="1">
    <source>
        <dbReference type="ARBA" id="ARBA00007150"/>
    </source>
</evidence>
<dbReference type="AlphaFoldDB" id="A0AAE4AP42"/>
<dbReference type="EC" id="2.5.1.145" evidence="7"/>
<dbReference type="GO" id="GO:0042158">
    <property type="term" value="P:lipoprotein biosynthetic process"/>
    <property type="evidence" value="ECO:0007669"/>
    <property type="project" value="UniProtKB-UniRule"/>
</dbReference>
<sequence>MVNPVAFTLGPLSIRWYGIMVASGFLAAYWLMNRRARRYDFKPDDVADLTFMAMLAGIIGARVLYVIRYWHEFSGHALDMFKVYQGGLVFYGGFIGAVIAIVILARRRHWPLGRVADLMAPALPLGHAFGRVGCLLNGCCFGMPYDGCCAVHYPAFVEPGVINPVLDIQLRLGVVDLAPELSHCAPVLPIQAIATIGNLAICAALLWLEKTGRCRNRLFIAYMIIYSVGRFLLEFGRGDYITRVAGLTPSQITCLWLLPAALGAYAVSQWWQRRKNHAKS</sequence>
<dbReference type="Proteomes" id="UP001238163">
    <property type="component" value="Unassembled WGS sequence"/>
</dbReference>
<feature type="transmembrane region" description="Helical" evidence="7">
    <location>
        <begin position="248"/>
        <end position="267"/>
    </location>
</feature>
<keyword evidence="4 7" id="KW-0812">Transmembrane</keyword>
<keyword evidence="2 7" id="KW-1003">Cell membrane</keyword>
<evidence type="ECO:0000313" key="9">
    <source>
        <dbReference type="Proteomes" id="UP001238163"/>
    </source>
</evidence>
<keyword evidence="9" id="KW-1185">Reference proteome</keyword>
<comment type="function">
    <text evidence="7">Catalyzes the transfer of the diacylglyceryl group from phosphatidylglycerol to the sulfhydryl group of the N-terminal cysteine of a prolipoprotein, the first step in the formation of mature lipoproteins.</text>
</comment>
<dbReference type="NCBIfam" id="TIGR00544">
    <property type="entry name" value="lgt"/>
    <property type="match status" value="1"/>
</dbReference>
<accession>A0AAE4AP42</accession>
<dbReference type="GO" id="GO:0005886">
    <property type="term" value="C:plasma membrane"/>
    <property type="evidence" value="ECO:0007669"/>
    <property type="project" value="UniProtKB-SubCell"/>
</dbReference>
<comment type="pathway">
    <text evidence="7">Protein modification; lipoprotein biosynthesis (diacylglyceryl transfer).</text>
</comment>
<feature type="transmembrane region" description="Helical" evidence="7">
    <location>
        <begin position="51"/>
        <end position="71"/>
    </location>
</feature>
<evidence type="ECO:0000313" key="8">
    <source>
        <dbReference type="EMBL" id="MDQ0290321.1"/>
    </source>
</evidence>
<proteinExistence type="inferred from homology"/>
<feature type="transmembrane region" description="Helical" evidence="7">
    <location>
        <begin position="14"/>
        <end position="31"/>
    </location>
</feature>
<feature type="transmembrane region" description="Helical" evidence="7">
    <location>
        <begin position="218"/>
        <end position="236"/>
    </location>
</feature>
<keyword evidence="6 7" id="KW-0472">Membrane</keyword>
<feature type="binding site" evidence="7">
    <location>
        <position position="131"/>
    </location>
    <ligand>
        <name>a 1,2-diacyl-sn-glycero-3-phospho-(1'-sn-glycerol)</name>
        <dbReference type="ChEBI" id="CHEBI:64716"/>
    </ligand>
</feature>
<keyword evidence="5 7" id="KW-1133">Transmembrane helix</keyword>
<evidence type="ECO:0000256" key="6">
    <source>
        <dbReference type="ARBA" id="ARBA00023136"/>
    </source>
</evidence>
<dbReference type="HAMAP" id="MF_01147">
    <property type="entry name" value="Lgt"/>
    <property type="match status" value="1"/>
</dbReference>
<dbReference type="EMBL" id="JAUSVL010000001">
    <property type="protein sequence ID" value="MDQ0290321.1"/>
    <property type="molecule type" value="Genomic_DNA"/>
</dbReference>
<comment type="subcellular location">
    <subcellularLocation>
        <location evidence="7">Cell membrane</location>
        <topology evidence="7">Multi-pass membrane protein</topology>
    </subcellularLocation>
</comment>
<comment type="catalytic activity">
    <reaction evidence="7">
        <text>L-cysteinyl-[prolipoprotein] + a 1,2-diacyl-sn-glycero-3-phospho-(1'-sn-glycerol) = an S-1,2-diacyl-sn-glyceryl-L-cysteinyl-[prolipoprotein] + sn-glycerol 1-phosphate + H(+)</text>
        <dbReference type="Rhea" id="RHEA:56712"/>
        <dbReference type="Rhea" id="RHEA-COMP:14679"/>
        <dbReference type="Rhea" id="RHEA-COMP:14680"/>
        <dbReference type="ChEBI" id="CHEBI:15378"/>
        <dbReference type="ChEBI" id="CHEBI:29950"/>
        <dbReference type="ChEBI" id="CHEBI:57685"/>
        <dbReference type="ChEBI" id="CHEBI:64716"/>
        <dbReference type="ChEBI" id="CHEBI:140658"/>
        <dbReference type="EC" id="2.5.1.145"/>
    </reaction>
</comment>
<dbReference type="PANTHER" id="PTHR30589">
    <property type="entry name" value="PROLIPOPROTEIN DIACYLGLYCERYL TRANSFERASE"/>
    <property type="match status" value="1"/>
</dbReference>
<organism evidence="8 9">
    <name type="scientific">Oligosphaera ethanolica</name>
    <dbReference type="NCBI Taxonomy" id="760260"/>
    <lineage>
        <taxon>Bacteria</taxon>
        <taxon>Pseudomonadati</taxon>
        <taxon>Lentisphaerota</taxon>
        <taxon>Oligosphaeria</taxon>
        <taxon>Oligosphaerales</taxon>
        <taxon>Oligosphaeraceae</taxon>
        <taxon>Oligosphaera</taxon>
    </lineage>
</organism>
<gene>
    <name evidence="7" type="primary">lgt</name>
    <name evidence="8" type="ORF">J3R75_002428</name>
</gene>
<dbReference type="PANTHER" id="PTHR30589:SF0">
    <property type="entry name" value="PHOSPHATIDYLGLYCEROL--PROLIPOPROTEIN DIACYLGLYCERYL TRANSFERASE"/>
    <property type="match status" value="1"/>
</dbReference>
<evidence type="ECO:0000256" key="7">
    <source>
        <dbReference type="HAMAP-Rule" id="MF_01147"/>
    </source>
</evidence>
<protein>
    <recommendedName>
        <fullName evidence="7">Phosphatidylglycerol--prolipoprotein diacylglyceryl transferase</fullName>
        <ecNumber evidence="7">2.5.1.145</ecNumber>
    </recommendedName>
</protein>
<comment type="similarity">
    <text evidence="1 7">Belongs to the Lgt family.</text>
</comment>
<evidence type="ECO:0000256" key="4">
    <source>
        <dbReference type="ARBA" id="ARBA00022692"/>
    </source>
</evidence>
<evidence type="ECO:0000256" key="2">
    <source>
        <dbReference type="ARBA" id="ARBA00022475"/>
    </source>
</evidence>
<dbReference type="GO" id="GO:0008961">
    <property type="term" value="F:phosphatidylglycerol-prolipoprotein diacylglyceryl transferase activity"/>
    <property type="evidence" value="ECO:0007669"/>
    <property type="project" value="UniProtKB-UniRule"/>
</dbReference>
<feature type="transmembrane region" description="Helical" evidence="7">
    <location>
        <begin position="83"/>
        <end position="105"/>
    </location>
</feature>
<evidence type="ECO:0000256" key="3">
    <source>
        <dbReference type="ARBA" id="ARBA00022679"/>
    </source>
</evidence>
<dbReference type="InterPro" id="IPR001640">
    <property type="entry name" value="Lgt"/>
</dbReference>